<dbReference type="EMBL" id="PEZT01000024">
    <property type="protein sequence ID" value="PIS08912.1"/>
    <property type="molecule type" value="Genomic_DNA"/>
</dbReference>
<evidence type="ECO:0000256" key="1">
    <source>
        <dbReference type="SAM" id="Phobius"/>
    </source>
</evidence>
<proteinExistence type="predicted"/>
<evidence type="ECO:0000313" key="5">
    <source>
        <dbReference type="Proteomes" id="UP000230093"/>
    </source>
</evidence>
<feature type="transmembrane region" description="Helical" evidence="1">
    <location>
        <begin position="196"/>
        <end position="214"/>
    </location>
</feature>
<organism evidence="4 5">
    <name type="scientific">Candidatus Beckwithbacteria bacterium CG10_big_fil_rev_8_21_14_0_10_34_10</name>
    <dbReference type="NCBI Taxonomy" id="1974495"/>
    <lineage>
        <taxon>Bacteria</taxon>
        <taxon>Candidatus Beckwithiibacteriota</taxon>
    </lineage>
</organism>
<protein>
    <recommendedName>
        <fullName evidence="3">DUF11 domain-containing protein</fullName>
    </recommendedName>
</protein>
<name>A0A2H0W8C3_9BACT</name>
<sequence length="217" mass="24240">MKKSILFLFILFSILLAPQKVWATQYGEIEIEKKISLDKKVFNPQDQIFVDNLSATQYLFPADDKVVFQIKVTNTNNEKIDKVIVRDTLPLDYLKLYDSGSFTILDNGELRADIYNLEPGQTVELSLTAKVLKQEELPQASGYYCAYNIAQAWIEGINGTYQDNSLVCLKTEGYITTKGGLPLEVKTYPEAGPADSLLILLGSGILALTGSIFLKKK</sequence>
<feature type="signal peptide" evidence="2">
    <location>
        <begin position="1"/>
        <end position="23"/>
    </location>
</feature>
<dbReference type="NCBIfam" id="TIGR01451">
    <property type="entry name" value="B_ant_repeat"/>
    <property type="match status" value="1"/>
</dbReference>
<feature type="domain" description="DUF11" evidence="3">
    <location>
        <begin position="62"/>
        <end position="135"/>
    </location>
</feature>
<reference evidence="5" key="1">
    <citation type="submission" date="2017-09" db="EMBL/GenBank/DDBJ databases">
        <title>Depth-based differentiation of microbial function through sediment-hosted aquifers and enrichment of novel symbionts in the deep terrestrial subsurface.</title>
        <authorList>
            <person name="Probst A.J."/>
            <person name="Ladd B."/>
            <person name="Jarett J.K."/>
            <person name="Geller-Mcgrath D.E."/>
            <person name="Sieber C.M.K."/>
            <person name="Emerson J.B."/>
            <person name="Anantharaman K."/>
            <person name="Thomas B.C."/>
            <person name="Malmstrom R."/>
            <person name="Stieglmeier M."/>
            <person name="Klingl A."/>
            <person name="Woyke T."/>
            <person name="Ryan C.M."/>
            <person name="Banfield J.F."/>
        </authorList>
    </citation>
    <scope>NUCLEOTIDE SEQUENCE [LARGE SCALE GENOMIC DNA]</scope>
</reference>
<evidence type="ECO:0000259" key="3">
    <source>
        <dbReference type="Pfam" id="PF01345"/>
    </source>
</evidence>
<keyword evidence="1" id="KW-1133">Transmembrane helix</keyword>
<comment type="caution">
    <text evidence="4">The sequence shown here is derived from an EMBL/GenBank/DDBJ whole genome shotgun (WGS) entry which is preliminary data.</text>
</comment>
<keyword evidence="2" id="KW-0732">Signal</keyword>
<feature type="chain" id="PRO_5013581014" description="DUF11 domain-containing protein" evidence="2">
    <location>
        <begin position="24"/>
        <end position="217"/>
    </location>
</feature>
<dbReference type="InterPro" id="IPR001434">
    <property type="entry name" value="OmcB-like_DUF11"/>
</dbReference>
<accession>A0A2H0W8C3</accession>
<evidence type="ECO:0000256" key="2">
    <source>
        <dbReference type="SAM" id="SignalP"/>
    </source>
</evidence>
<dbReference type="Proteomes" id="UP000230093">
    <property type="component" value="Unassembled WGS sequence"/>
</dbReference>
<keyword evidence="1" id="KW-0812">Transmembrane</keyword>
<dbReference type="AlphaFoldDB" id="A0A2H0W8C3"/>
<dbReference type="InterPro" id="IPR047589">
    <property type="entry name" value="DUF11_rpt"/>
</dbReference>
<evidence type="ECO:0000313" key="4">
    <source>
        <dbReference type="EMBL" id="PIS08912.1"/>
    </source>
</evidence>
<dbReference type="Pfam" id="PF01345">
    <property type="entry name" value="DUF11"/>
    <property type="match status" value="1"/>
</dbReference>
<gene>
    <name evidence="4" type="ORF">COT75_04135</name>
</gene>
<keyword evidence="1" id="KW-0472">Membrane</keyword>